<dbReference type="Proteomes" id="UP000070255">
    <property type="component" value="Unassembled WGS sequence"/>
</dbReference>
<accession>A0ABR5THK0</accession>
<keyword evidence="4" id="KW-1185">Reference proteome</keyword>
<feature type="transmembrane region" description="Helical" evidence="1">
    <location>
        <begin position="52"/>
        <end position="74"/>
    </location>
</feature>
<protein>
    <submittedName>
        <fullName evidence="3">Peptidase A24</fullName>
    </submittedName>
</protein>
<feature type="domain" description="Prepilin type IV endopeptidase peptidase" evidence="2">
    <location>
        <begin position="9"/>
        <end position="110"/>
    </location>
</feature>
<sequence>MASYVQAAATLILALLAAQDICVRRLANGAVLALATLYFADAALIRDSSASVASHAAIAAVMLALFGALRHLGWIGGGDVKLAAAIFLWAGPALVFPVMLIVGAGGLLLGFAIAAAVAWRRGATASPCISARGVPYGVALALGGAFAIWAPVANSASIN</sequence>
<evidence type="ECO:0000313" key="4">
    <source>
        <dbReference type="Proteomes" id="UP000070255"/>
    </source>
</evidence>
<reference evidence="3 4" key="1">
    <citation type="submission" date="2015-11" db="EMBL/GenBank/DDBJ databases">
        <authorList>
            <person name="Sahl J."/>
            <person name="Wagner D."/>
            <person name="Keim P."/>
        </authorList>
    </citation>
    <scope>NUCLEOTIDE SEQUENCE [LARGE SCALE GENOMIC DNA]</scope>
    <source>
        <strain evidence="3 4">BDU18</strain>
    </source>
</reference>
<keyword evidence="1" id="KW-1133">Transmembrane helix</keyword>
<name>A0ABR5THK0_9BURK</name>
<evidence type="ECO:0000259" key="2">
    <source>
        <dbReference type="Pfam" id="PF01478"/>
    </source>
</evidence>
<comment type="caution">
    <text evidence="3">The sequence shown here is derived from an EMBL/GenBank/DDBJ whole genome shotgun (WGS) entry which is preliminary data.</text>
</comment>
<keyword evidence="1" id="KW-0812">Transmembrane</keyword>
<dbReference type="RefSeq" id="WP_059584235.1">
    <property type="nucleotide sequence ID" value="NZ_CP013417.1"/>
</dbReference>
<dbReference type="EMBL" id="LNJQ01000001">
    <property type="protein sequence ID" value="KWZ44366.1"/>
    <property type="molecule type" value="Genomic_DNA"/>
</dbReference>
<dbReference type="InterPro" id="IPR000045">
    <property type="entry name" value="Prepilin_IV_endopep_pep"/>
</dbReference>
<feature type="transmembrane region" description="Helical" evidence="1">
    <location>
        <begin position="131"/>
        <end position="152"/>
    </location>
</feature>
<proteinExistence type="predicted"/>
<gene>
    <name evidence="3" type="ORF">WS72_16925</name>
</gene>
<evidence type="ECO:0000313" key="3">
    <source>
        <dbReference type="EMBL" id="KWZ44366.1"/>
    </source>
</evidence>
<organism evidence="3 4">
    <name type="scientific">Burkholderia savannae</name>
    <dbReference type="NCBI Taxonomy" id="1637837"/>
    <lineage>
        <taxon>Bacteria</taxon>
        <taxon>Pseudomonadati</taxon>
        <taxon>Pseudomonadota</taxon>
        <taxon>Betaproteobacteria</taxon>
        <taxon>Burkholderiales</taxon>
        <taxon>Burkholderiaceae</taxon>
        <taxon>Burkholderia</taxon>
        <taxon>pseudomallei group</taxon>
    </lineage>
</organism>
<keyword evidence="1" id="KW-0472">Membrane</keyword>
<dbReference type="Gene3D" id="1.20.120.1220">
    <property type="match status" value="1"/>
</dbReference>
<dbReference type="Pfam" id="PF01478">
    <property type="entry name" value="Peptidase_A24"/>
    <property type="match status" value="1"/>
</dbReference>
<evidence type="ECO:0000256" key="1">
    <source>
        <dbReference type="SAM" id="Phobius"/>
    </source>
</evidence>
<feature type="transmembrane region" description="Helical" evidence="1">
    <location>
        <begin position="86"/>
        <end position="119"/>
    </location>
</feature>